<dbReference type="Pfam" id="PF01652">
    <property type="entry name" value="IF4E"/>
    <property type="match status" value="1"/>
</dbReference>
<name>A0AAD5TJ76_9FUNG</name>
<comment type="caution">
    <text evidence="2">The sequence shown here is derived from an EMBL/GenBank/DDBJ whole genome shotgun (WGS) entry which is preliminary data.</text>
</comment>
<sequence>MTAVPANGTWPSDESQPQHTLRYPWVFWFMHREPGSKIDNYNNAIQKISTFSTVEEFWGVYNRLIRPMDLHNISDYHLFKQGIRPIWEDNLNGGKWIVRLKKGLASRYWESLVMAMIGDQFDVGGEICGAVISIRHSEDILSLWNQSADEGRVNLRIRDTLKRVLNLPTNCIMEYKAHKSSVADNSSFRNTDLYL</sequence>
<keyword evidence="3" id="KW-1185">Reference proteome</keyword>
<dbReference type="FunFam" id="3.30.760.10:FF:000043">
    <property type="entry name" value="Predicted protein"/>
    <property type="match status" value="1"/>
</dbReference>
<dbReference type="GO" id="GO:0000340">
    <property type="term" value="F:RNA 7-methylguanosine cap binding"/>
    <property type="evidence" value="ECO:0007669"/>
    <property type="project" value="TreeGrafter"/>
</dbReference>
<keyword evidence="1" id="KW-0648">Protein biosynthesis</keyword>
<evidence type="ECO:0000313" key="3">
    <source>
        <dbReference type="Proteomes" id="UP001212152"/>
    </source>
</evidence>
<reference evidence="2" key="1">
    <citation type="submission" date="2020-05" db="EMBL/GenBank/DDBJ databases">
        <title>Phylogenomic resolution of chytrid fungi.</title>
        <authorList>
            <person name="Stajich J.E."/>
            <person name="Amses K."/>
            <person name="Simmons R."/>
            <person name="Seto K."/>
            <person name="Myers J."/>
            <person name="Bonds A."/>
            <person name="Quandt C.A."/>
            <person name="Barry K."/>
            <person name="Liu P."/>
            <person name="Grigoriev I."/>
            <person name="Longcore J.E."/>
            <person name="James T.Y."/>
        </authorList>
    </citation>
    <scope>NUCLEOTIDE SEQUENCE</scope>
    <source>
        <strain evidence="2">JEL0379</strain>
    </source>
</reference>
<dbReference type="GO" id="GO:0016281">
    <property type="term" value="C:eukaryotic translation initiation factor 4F complex"/>
    <property type="evidence" value="ECO:0007669"/>
    <property type="project" value="TreeGrafter"/>
</dbReference>
<protein>
    <submittedName>
        <fullName evidence="2">Eukaryotic translation initiation factor 4E type 2</fullName>
    </submittedName>
</protein>
<evidence type="ECO:0000256" key="1">
    <source>
        <dbReference type="RuleBase" id="RU004374"/>
    </source>
</evidence>
<evidence type="ECO:0000313" key="2">
    <source>
        <dbReference type="EMBL" id="KAJ3177606.1"/>
    </source>
</evidence>
<dbReference type="InterPro" id="IPR023398">
    <property type="entry name" value="TIF_eIF4e-like"/>
</dbReference>
<dbReference type="PANTHER" id="PTHR11960">
    <property type="entry name" value="EUKARYOTIC TRANSLATION INITIATION FACTOR 4E RELATED"/>
    <property type="match status" value="1"/>
</dbReference>
<dbReference type="GO" id="GO:0003743">
    <property type="term" value="F:translation initiation factor activity"/>
    <property type="evidence" value="ECO:0007669"/>
    <property type="project" value="UniProtKB-KW"/>
</dbReference>
<keyword evidence="1" id="KW-0694">RNA-binding</keyword>
<dbReference type="Gene3D" id="3.30.760.10">
    <property type="entry name" value="RNA Cap, Translation Initiation Factor Eif4e"/>
    <property type="match status" value="1"/>
</dbReference>
<gene>
    <name evidence="2" type="primary">EIF4E2</name>
    <name evidence="2" type="ORF">HDU87_004359</name>
</gene>
<dbReference type="Proteomes" id="UP001212152">
    <property type="component" value="Unassembled WGS sequence"/>
</dbReference>
<accession>A0AAD5TJ76</accession>
<dbReference type="EMBL" id="JADGJQ010000032">
    <property type="protein sequence ID" value="KAJ3177606.1"/>
    <property type="molecule type" value="Genomic_DNA"/>
</dbReference>
<comment type="similarity">
    <text evidence="1">Belongs to the eukaryotic initiation factor 4E family.</text>
</comment>
<dbReference type="AlphaFoldDB" id="A0AAD5TJ76"/>
<organism evidence="2 3">
    <name type="scientific">Geranomyces variabilis</name>
    <dbReference type="NCBI Taxonomy" id="109894"/>
    <lineage>
        <taxon>Eukaryota</taxon>
        <taxon>Fungi</taxon>
        <taxon>Fungi incertae sedis</taxon>
        <taxon>Chytridiomycota</taxon>
        <taxon>Chytridiomycota incertae sedis</taxon>
        <taxon>Chytridiomycetes</taxon>
        <taxon>Spizellomycetales</taxon>
        <taxon>Powellomycetaceae</taxon>
        <taxon>Geranomyces</taxon>
    </lineage>
</organism>
<dbReference type="SUPFAM" id="SSF55418">
    <property type="entry name" value="eIF4e-like"/>
    <property type="match status" value="1"/>
</dbReference>
<keyword evidence="1 2" id="KW-0396">Initiation factor</keyword>
<proteinExistence type="inferred from homology"/>
<dbReference type="PANTHER" id="PTHR11960:SF18">
    <property type="entry name" value="EUKARYOTIC TRANSLATION INITIATION FACTOR 4E HOMOLOGOUS PROTEIN, ISOFORM B"/>
    <property type="match status" value="1"/>
</dbReference>
<dbReference type="InterPro" id="IPR001040">
    <property type="entry name" value="TIF_eIF_4E"/>
</dbReference>